<proteinExistence type="inferred from homology"/>
<evidence type="ECO:0000256" key="1">
    <source>
        <dbReference type="ARBA" id="ARBA00005051"/>
    </source>
</evidence>
<dbReference type="SUPFAM" id="SSF55083">
    <property type="entry name" value="6-hydroxymethyl-7,8-dihydropterin pyrophosphokinase, HPPK"/>
    <property type="match status" value="1"/>
</dbReference>
<organism evidence="14 15">
    <name type="scientific">Pseudoxanthomonas composti</name>
    <dbReference type="NCBI Taxonomy" id="2137479"/>
    <lineage>
        <taxon>Bacteria</taxon>
        <taxon>Pseudomonadati</taxon>
        <taxon>Pseudomonadota</taxon>
        <taxon>Gammaproteobacteria</taxon>
        <taxon>Lysobacterales</taxon>
        <taxon>Lysobacteraceae</taxon>
        <taxon>Pseudoxanthomonas</taxon>
    </lineage>
</organism>
<evidence type="ECO:0000256" key="11">
    <source>
        <dbReference type="ARBA" id="ARBA00029766"/>
    </source>
</evidence>
<keyword evidence="7 14" id="KW-0418">Kinase</keyword>
<dbReference type="GO" id="GO:0046656">
    <property type="term" value="P:folic acid biosynthetic process"/>
    <property type="evidence" value="ECO:0007669"/>
    <property type="project" value="UniProtKB-KW"/>
</dbReference>
<dbReference type="PANTHER" id="PTHR43071:SF1">
    <property type="entry name" value="2-AMINO-4-HYDROXY-6-HYDROXYMETHYLDIHYDROPTERIDINE PYROPHOSPHOKINASE"/>
    <property type="match status" value="1"/>
</dbReference>
<dbReference type="GO" id="GO:0003848">
    <property type="term" value="F:2-amino-4-hydroxy-6-hydroxymethyldihydropteridine diphosphokinase activity"/>
    <property type="evidence" value="ECO:0007669"/>
    <property type="project" value="UniProtKB-EC"/>
</dbReference>
<dbReference type="Proteomes" id="UP000289784">
    <property type="component" value="Unassembled WGS sequence"/>
</dbReference>
<dbReference type="NCBIfam" id="TIGR01498">
    <property type="entry name" value="folK"/>
    <property type="match status" value="1"/>
</dbReference>
<accession>A0A4Q1JRS6</accession>
<evidence type="ECO:0000256" key="12">
    <source>
        <dbReference type="ARBA" id="ARBA00033413"/>
    </source>
</evidence>
<evidence type="ECO:0000256" key="2">
    <source>
        <dbReference type="ARBA" id="ARBA00005810"/>
    </source>
</evidence>
<comment type="pathway">
    <text evidence="1">Cofactor biosynthesis; tetrahydrofolate biosynthesis; 2-amino-4-hydroxy-6-hydroxymethyl-7,8-dihydropteridine diphosphate from 7,8-dihydroneopterin triphosphate: step 4/4.</text>
</comment>
<keyword evidence="8" id="KW-0067">ATP-binding</keyword>
<evidence type="ECO:0000256" key="10">
    <source>
        <dbReference type="ARBA" id="ARBA00029409"/>
    </source>
</evidence>
<dbReference type="OrthoDB" id="9808041at2"/>
<dbReference type="InterPro" id="IPR000550">
    <property type="entry name" value="Hppk"/>
</dbReference>
<evidence type="ECO:0000256" key="8">
    <source>
        <dbReference type="ARBA" id="ARBA00022840"/>
    </source>
</evidence>
<comment type="similarity">
    <text evidence="2">Belongs to the HPPK family.</text>
</comment>
<evidence type="ECO:0000313" key="14">
    <source>
        <dbReference type="EMBL" id="RXR00905.1"/>
    </source>
</evidence>
<evidence type="ECO:0000256" key="6">
    <source>
        <dbReference type="ARBA" id="ARBA00022741"/>
    </source>
</evidence>
<evidence type="ECO:0000256" key="4">
    <source>
        <dbReference type="ARBA" id="ARBA00016218"/>
    </source>
</evidence>
<keyword evidence="15" id="KW-1185">Reference proteome</keyword>
<dbReference type="EMBL" id="SAWZ01000011">
    <property type="protein sequence ID" value="RXR00905.1"/>
    <property type="molecule type" value="Genomic_DNA"/>
</dbReference>
<keyword evidence="9" id="KW-0289">Folate biosynthesis</keyword>
<feature type="domain" description="7,8-dihydro-6-hydroxymethylpterin-pyrophosphokinase" evidence="13">
    <location>
        <begin position="93"/>
        <end position="104"/>
    </location>
</feature>
<dbReference type="Pfam" id="PF01288">
    <property type="entry name" value="HPPK"/>
    <property type="match status" value="1"/>
</dbReference>
<keyword evidence="5 14" id="KW-0808">Transferase</keyword>
<keyword evidence="6" id="KW-0547">Nucleotide-binding</keyword>
<comment type="function">
    <text evidence="10">Catalyzes the transfer of pyrophosphate from adenosine triphosphate (ATP) to 6-hydroxymethyl-7,8-dihydropterin, an enzymatic step in folate biosynthesis pathway.</text>
</comment>
<gene>
    <name evidence="14" type="primary">folK</name>
    <name evidence="14" type="ORF">EPA99_16615</name>
</gene>
<dbReference type="PANTHER" id="PTHR43071">
    <property type="entry name" value="2-AMINO-4-HYDROXY-6-HYDROXYMETHYLDIHYDROPTERIDINE PYROPHOSPHOKINASE"/>
    <property type="match status" value="1"/>
</dbReference>
<dbReference type="UniPathway" id="UPA00077">
    <property type="reaction ID" value="UER00155"/>
</dbReference>
<dbReference type="RefSeq" id="WP_129472367.1">
    <property type="nucleotide sequence ID" value="NZ_SAWZ01000011.1"/>
</dbReference>
<evidence type="ECO:0000259" key="13">
    <source>
        <dbReference type="PROSITE" id="PS00794"/>
    </source>
</evidence>
<name>A0A4Q1JRS6_9GAMM</name>
<dbReference type="CDD" id="cd00483">
    <property type="entry name" value="HPPK"/>
    <property type="match status" value="1"/>
</dbReference>
<evidence type="ECO:0000313" key="15">
    <source>
        <dbReference type="Proteomes" id="UP000289784"/>
    </source>
</evidence>
<dbReference type="InterPro" id="IPR035907">
    <property type="entry name" value="Hppk_sf"/>
</dbReference>
<dbReference type="GO" id="GO:0016301">
    <property type="term" value="F:kinase activity"/>
    <property type="evidence" value="ECO:0007669"/>
    <property type="project" value="UniProtKB-KW"/>
</dbReference>
<dbReference type="Gene3D" id="3.30.70.560">
    <property type="entry name" value="7,8-Dihydro-6-hydroxymethylpterin-pyrophosphokinase HPPK"/>
    <property type="match status" value="1"/>
</dbReference>
<dbReference type="GO" id="GO:0005524">
    <property type="term" value="F:ATP binding"/>
    <property type="evidence" value="ECO:0007669"/>
    <property type="project" value="UniProtKB-KW"/>
</dbReference>
<dbReference type="GO" id="GO:0046654">
    <property type="term" value="P:tetrahydrofolate biosynthetic process"/>
    <property type="evidence" value="ECO:0007669"/>
    <property type="project" value="UniProtKB-UniPathway"/>
</dbReference>
<evidence type="ECO:0000256" key="5">
    <source>
        <dbReference type="ARBA" id="ARBA00022679"/>
    </source>
</evidence>
<sequence length="170" mass="18571">MSRRSVAYVGLGGNVGDSGRILCEAFEAIDGLDQTRLIARSSLYRTPAWGLQAQPDFLNAVAQVETALSPGALLEALLEIERRFGRNRAEEVRWGPRTLDLDLLLYEQVVLKLPALTLPHPRLAERAFALAPLVEIAPQLIIPGVGAARDALSRLPISDIQRLSEDNAQP</sequence>
<dbReference type="EC" id="2.7.6.3" evidence="3"/>
<protein>
    <recommendedName>
        <fullName evidence="4">2-amino-4-hydroxy-6-hydroxymethyldihydropteridine pyrophosphokinase</fullName>
        <ecNumber evidence="3">2.7.6.3</ecNumber>
    </recommendedName>
    <alternativeName>
        <fullName evidence="11">6-hydroxymethyl-7,8-dihydropterin pyrophosphokinase</fullName>
    </alternativeName>
    <alternativeName>
        <fullName evidence="12">7,8-dihydro-6-hydroxymethylpterin-pyrophosphokinase</fullName>
    </alternativeName>
</protein>
<dbReference type="AlphaFoldDB" id="A0A4Q1JRS6"/>
<reference evidence="14 15" key="1">
    <citation type="submission" date="2019-01" db="EMBL/GenBank/DDBJ databases">
        <title>Pseudoxanthomonas composti sp. nov., isolated from compost.</title>
        <authorList>
            <person name="Yang G."/>
        </authorList>
    </citation>
    <scope>NUCLEOTIDE SEQUENCE [LARGE SCALE GENOMIC DNA]</scope>
    <source>
        <strain evidence="14 15">GSS15</strain>
    </source>
</reference>
<evidence type="ECO:0000256" key="7">
    <source>
        <dbReference type="ARBA" id="ARBA00022777"/>
    </source>
</evidence>
<comment type="caution">
    <text evidence="14">The sequence shown here is derived from an EMBL/GenBank/DDBJ whole genome shotgun (WGS) entry which is preliminary data.</text>
</comment>
<evidence type="ECO:0000256" key="9">
    <source>
        <dbReference type="ARBA" id="ARBA00022909"/>
    </source>
</evidence>
<dbReference type="PROSITE" id="PS00794">
    <property type="entry name" value="HPPK"/>
    <property type="match status" value="1"/>
</dbReference>
<evidence type="ECO:0000256" key="3">
    <source>
        <dbReference type="ARBA" id="ARBA00013253"/>
    </source>
</evidence>